<evidence type="ECO:0000313" key="3">
    <source>
        <dbReference type="Proteomes" id="UP000749559"/>
    </source>
</evidence>
<comment type="caution">
    <text evidence="2">The sequence shown here is derived from an EMBL/GenBank/DDBJ whole genome shotgun (WGS) entry which is preliminary data.</text>
</comment>
<dbReference type="InterPro" id="IPR002110">
    <property type="entry name" value="Ankyrin_rpt"/>
</dbReference>
<reference evidence="2" key="1">
    <citation type="submission" date="2022-03" db="EMBL/GenBank/DDBJ databases">
        <authorList>
            <person name="Martin C."/>
        </authorList>
    </citation>
    <scope>NUCLEOTIDE SEQUENCE</scope>
</reference>
<feature type="compositionally biased region" description="Low complexity" evidence="1">
    <location>
        <begin position="84"/>
        <end position="101"/>
    </location>
</feature>
<dbReference type="EMBL" id="CAIIXF020000007">
    <property type="protein sequence ID" value="CAH1788028.1"/>
    <property type="molecule type" value="Genomic_DNA"/>
</dbReference>
<dbReference type="SMART" id="SM00248">
    <property type="entry name" value="ANK"/>
    <property type="match status" value="13"/>
</dbReference>
<organism evidence="2 3">
    <name type="scientific">Owenia fusiformis</name>
    <name type="common">Polychaete worm</name>
    <dbReference type="NCBI Taxonomy" id="6347"/>
    <lineage>
        <taxon>Eukaryota</taxon>
        <taxon>Metazoa</taxon>
        <taxon>Spiralia</taxon>
        <taxon>Lophotrochozoa</taxon>
        <taxon>Annelida</taxon>
        <taxon>Polychaeta</taxon>
        <taxon>Sedentaria</taxon>
        <taxon>Canalipalpata</taxon>
        <taxon>Sabellida</taxon>
        <taxon>Oweniida</taxon>
        <taxon>Oweniidae</taxon>
        <taxon>Owenia</taxon>
    </lineage>
</organism>
<dbReference type="InterPro" id="IPR052391">
    <property type="entry name" value="E3_Ligase-Neurotoxin"/>
</dbReference>
<keyword evidence="3" id="KW-1185">Reference proteome</keyword>
<name>A0A8J1UMG1_OWEFU</name>
<dbReference type="SUPFAM" id="SSF48403">
    <property type="entry name" value="Ankyrin repeat"/>
    <property type="match status" value="2"/>
</dbReference>
<dbReference type="PANTHER" id="PTHR24133">
    <property type="entry name" value="ANKYRIN DOMAIN-CONTAINING"/>
    <property type="match status" value="1"/>
</dbReference>
<evidence type="ECO:0000256" key="1">
    <source>
        <dbReference type="SAM" id="MobiDB-lite"/>
    </source>
</evidence>
<dbReference type="PANTHER" id="PTHR24133:SF40">
    <property type="entry name" value="ANKYRIN REPEAT DOMAIN 44"/>
    <property type="match status" value="1"/>
</dbReference>
<dbReference type="Pfam" id="PF12796">
    <property type="entry name" value="Ank_2"/>
    <property type="match status" value="4"/>
</dbReference>
<protein>
    <submittedName>
        <fullName evidence="2">Uncharacterized protein</fullName>
    </submittedName>
</protein>
<feature type="compositionally biased region" description="Polar residues" evidence="1">
    <location>
        <begin position="111"/>
        <end position="120"/>
    </location>
</feature>
<dbReference type="PROSITE" id="PS50297">
    <property type="entry name" value="ANK_REP_REGION"/>
    <property type="match status" value="4"/>
</dbReference>
<dbReference type="AlphaFoldDB" id="A0A8J1UMG1"/>
<dbReference type="PROSITE" id="PS50088">
    <property type="entry name" value="ANK_REPEAT"/>
    <property type="match status" value="5"/>
</dbReference>
<feature type="region of interest" description="Disordered" evidence="1">
    <location>
        <begin position="894"/>
        <end position="961"/>
    </location>
</feature>
<sequence length="1174" mass="131253">MNFVHINSYAKGSKEIVKVEQSKSKQKMEQNQTRKKEIAFHDRDYDYTQSVPSQDSLKPIIACAEFQDRFTRSLKITPGTMSSITQVTKKSTSSSSKYGKSAHGEAEAPSPASQPHRTFLRSESSVSEHYEVDSGNAIYQIHFDSTLSVCNTFWRPALTFSPYKYGDMVLEFGDIWPDDSTLPGLMKEAFQMTALRRSVLEICKLVLRCGPLRVLKLLLEQRVIGIDQVFENGSSMLHIACIARNSDAVQHLCSLGINPKIQDKYGRTADQVLFCPKIRKLLPARYLMSPPRDGRRSQPPASMHDKETMFQMAHSVKDVDELEIKLQTLDFDVNSETNSKGDYLIHVAAREGLSQMSFLRCLARIQDADIELQNAKGMTALMIASEMGDAVLVDVLLCLIGSNPNTPNRSNGWTALHYSARENQIDVANCLTKRGADFNLEDFEGRRADDIAKQYNVQDCREVIEAQRVLRIESLSQQVQQGELTSTSLRVTDLFNVDREGNTLIMAAATHNQCDNLELLIQREASPIDAQHERTGRTALTMAAMLGHEEAVRLLLKYDANPSIRDIDGYLSLHYAVQHGHCETVRAILKYPRAFMGLATSLRLTNDLVMQSLIKDAINRRQVEIVNPELFECALTGNAQQLFCVLEEGDSVNPSSGVGDWPLYLAAENGHIDVIKLLYEKGGDVRRQHPNTRNTLLHVASSRGHLAVVKYLVQFCKQNGYNTPSVNGPSHYRELHINVLNNQGKTALQLAAEKGYSKIVKELLNHGATTVILGPDGQLFSCMVYQGIQVLIETHREKHTTEIMNCIQDTKARKSFSQLKKIWQPRFDHNLRDKSGDSPLMVSCSAARLDILKFLLESAVYDIEGTTADSSYDGYVDDSDNDSGVLEITRSQKFTREPKGVHDDVSMPEVASDQEPVPSAHYTFPFSKRRGPPESPTREKQFSIASAQSSAPPRSMPGDNFKTAKRRLFEQTKQTNNSEGDLKQLEASSSTNMLNSISTMFDDITKQRAGVFTSDKMVSHVCAVNAKDGATALHRTIQSGDHYQIILLLVECDQTCVNIQDDHGLSPIHLACKLGRRKIVEKLTAMPYVDLNSRTLDGKLPEEMTTNKLFIKLITDSRLQHPYKPPQMFTSCPLGFSSNTEESPSVGAGTSVDFDKINTRFQMMKSQMGPDLAQ</sequence>
<feature type="compositionally biased region" description="Basic and acidic residues" evidence="1">
    <location>
        <begin position="894"/>
        <end position="905"/>
    </location>
</feature>
<dbReference type="Gene3D" id="1.25.40.20">
    <property type="entry name" value="Ankyrin repeat-containing domain"/>
    <property type="match status" value="5"/>
</dbReference>
<dbReference type="Proteomes" id="UP000749559">
    <property type="component" value="Unassembled WGS sequence"/>
</dbReference>
<dbReference type="OrthoDB" id="539213at2759"/>
<feature type="compositionally biased region" description="Polar residues" evidence="1">
    <location>
        <begin position="943"/>
        <end position="952"/>
    </location>
</feature>
<dbReference type="InterPro" id="IPR036770">
    <property type="entry name" value="Ankyrin_rpt-contain_sf"/>
</dbReference>
<accession>A0A8J1UMG1</accession>
<evidence type="ECO:0000313" key="2">
    <source>
        <dbReference type="EMBL" id="CAH1788028.1"/>
    </source>
</evidence>
<proteinExistence type="predicted"/>
<feature type="region of interest" description="Disordered" evidence="1">
    <location>
        <begin position="84"/>
        <end position="120"/>
    </location>
</feature>
<gene>
    <name evidence="2" type="ORF">OFUS_LOCUS13634</name>
</gene>